<comment type="caution">
    <text evidence="1">The sequence shown here is derived from an EMBL/GenBank/DDBJ whole genome shotgun (WGS) entry which is preliminary data.</text>
</comment>
<evidence type="ECO:0000313" key="2">
    <source>
        <dbReference type="Proteomes" id="UP000190890"/>
    </source>
</evidence>
<organism evidence="1 2">
    <name type="scientific">Clostridium puniceum</name>
    <dbReference type="NCBI Taxonomy" id="29367"/>
    <lineage>
        <taxon>Bacteria</taxon>
        <taxon>Bacillati</taxon>
        <taxon>Bacillota</taxon>
        <taxon>Clostridia</taxon>
        <taxon>Eubacteriales</taxon>
        <taxon>Clostridiaceae</taxon>
        <taxon>Clostridium</taxon>
    </lineage>
</organism>
<dbReference type="OrthoDB" id="89089at2"/>
<dbReference type="STRING" id="29367.CLPUN_09820"/>
<dbReference type="RefSeq" id="WP_077846236.1">
    <property type="nucleotide sequence ID" value="NZ_LZZM01000053.1"/>
</dbReference>
<dbReference type="Pfam" id="PF10934">
    <property type="entry name" value="Sheath_initiator"/>
    <property type="match status" value="1"/>
</dbReference>
<dbReference type="Proteomes" id="UP000190890">
    <property type="component" value="Unassembled WGS sequence"/>
</dbReference>
<sequence length="145" mass="16723">MFPTQQVNINSEIEVAKTAGNGKAFLFDFNLGDFIVKDGKLLELEDLEALKMWIEKILRTERFKFKVYETGERVEYGISLLQFVNSGYPQAFVQAEIQREITESLLKNIKINSLENFTFSRINRTLGVSFRVNTIYGSIDKEVII</sequence>
<keyword evidence="2" id="KW-1185">Reference proteome</keyword>
<evidence type="ECO:0008006" key="3">
    <source>
        <dbReference type="Google" id="ProtNLM"/>
    </source>
</evidence>
<protein>
    <recommendedName>
        <fullName evidence="3">DUF2634 domain-containing protein</fullName>
    </recommendedName>
</protein>
<proteinExistence type="predicted"/>
<evidence type="ECO:0000313" key="1">
    <source>
        <dbReference type="EMBL" id="OOM81798.1"/>
    </source>
</evidence>
<accession>A0A1S8TVQ8</accession>
<dbReference type="EMBL" id="LZZM01000053">
    <property type="protein sequence ID" value="OOM81798.1"/>
    <property type="molecule type" value="Genomic_DNA"/>
</dbReference>
<gene>
    <name evidence="1" type="ORF">CLPUN_09820</name>
</gene>
<dbReference type="AlphaFoldDB" id="A0A1S8TVQ8"/>
<name>A0A1S8TVQ8_9CLOT</name>
<dbReference type="InterPro" id="IPR020288">
    <property type="entry name" value="Sheath_initiator"/>
</dbReference>
<reference evidence="1 2" key="1">
    <citation type="submission" date="2016-05" db="EMBL/GenBank/DDBJ databases">
        <title>Microbial solvent formation.</title>
        <authorList>
            <person name="Poehlein A."/>
            <person name="Montoya Solano J.D."/>
            <person name="Flitsch S."/>
            <person name="Krabben P."/>
            <person name="Duerre P."/>
            <person name="Daniel R."/>
        </authorList>
    </citation>
    <scope>NUCLEOTIDE SEQUENCE [LARGE SCALE GENOMIC DNA]</scope>
    <source>
        <strain evidence="1 2">DSM 2619</strain>
    </source>
</reference>